<dbReference type="SUPFAM" id="SSF53254">
    <property type="entry name" value="Phosphoglycerate mutase-like"/>
    <property type="match status" value="1"/>
</dbReference>
<dbReference type="RefSeq" id="WP_074830703.1">
    <property type="nucleotide sequence ID" value="NZ_FOAT01000003.1"/>
</dbReference>
<dbReference type="InterPro" id="IPR050275">
    <property type="entry name" value="PGM_Phosphatase"/>
</dbReference>
<dbReference type="Proteomes" id="UP000186015">
    <property type="component" value="Unassembled WGS sequence"/>
</dbReference>
<dbReference type="EMBL" id="FOAT01000003">
    <property type="protein sequence ID" value="SEK56399.1"/>
    <property type="molecule type" value="Genomic_DNA"/>
</dbReference>
<dbReference type="CDD" id="cd07067">
    <property type="entry name" value="HP_PGM_like"/>
    <property type="match status" value="1"/>
</dbReference>
<proteinExistence type="predicted"/>
<reference evidence="1 2" key="1">
    <citation type="submission" date="2016-10" db="EMBL/GenBank/DDBJ databases">
        <authorList>
            <person name="de Groot N.N."/>
        </authorList>
    </citation>
    <scope>NUCLEOTIDE SEQUENCE [LARGE SCALE GENOMIC DNA]</scope>
    <source>
        <strain evidence="1 2">KH2T6</strain>
    </source>
</reference>
<dbReference type="AlphaFoldDB" id="A0A1H7I1J2"/>
<accession>A0A1H7I1J2</accession>
<evidence type="ECO:0000313" key="2">
    <source>
        <dbReference type="Proteomes" id="UP000186015"/>
    </source>
</evidence>
<name>A0A1H7I1J2_RUMAL</name>
<sequence length="220" mass="24971">MKGYRIAFIRHGITEANEDGRYIGTTDLPLSSAGAQELFDKLEKLDYPNPQKVYISPLKRCKQTAGIIYPNCYTVELPELREMDFGKFENKKAEELMDTPEYKQYIKGGLDNPPPGGESARDMVNRCYEAIKIIISDMMYEGLTSAAVVTHGGIIMNMLSCFGVPKRRPMDYACDFGEGFEVLVTASMWQRSEAFEVLGRYPDRDPDENYGSFYDEEEGE</sequence>
<dbReference type="PANTHER" id="PTHR48100">
    <property type="entry name" value="BROAD-SPECIFICITY PHOSPHATASE YOR283W-RELATED"/>
    <property type="match status" value="1"/>
</dbReference>
<organism evidence="1 2">
    <name type="scientific">Ruminococcus albus</name>
    <dbReference type="NCBI Taxonomy" id="1264"/>
    <lineage>
        <taxon>Bacteria</taxon>
        <taxon>Bacillati</taxon>
        <taxon>Bacillota</taxon>
        <taxon>Clostridia</taxon>
        <taxon>Eubacteriales</taxon>
        <taxon>Oscillospiraceae</taxon>
        <taxon>Ruminococcus</taxon>
    </lineage>
</organism>
<dbReference type="InterPro" id="IPR029033">
    <property type="entry name" value="His_PPase_superfam"/>
</dbReference>
<gene>
    <name evidence="1" type="ORF">SAMN05216469_103198</name>
</gene>
<protein>
    <submittedName>
        <fullName evidence="1">Alpha-ribazole phosphatase</fullName>
    </submittedName>
</protein>
<evidence type="ECO:0000313" key="1">
    <source>
        <dbReference type="EMBL" id="SEK56399.1"/>
    </source>
</evidence>
<dbReference type="GO" id="GO:0016791">
    <property type="term" value="F:phosphatase activity"/>
    <property type="evidence" value="ECO:0007669"/>
    <property type="project" value="TreeGrafter"/>
</dbReference>
<dbReference type="OrthoDB" id="9783269at2"/>
<dbReference type="Gene3D" id="3.40.50.1240">
    <property type="entry name" value="Phosphoglycerate mutase-like"/>
    <property type="match status" value="1"/>
</dbReference>
<dbReference type="SMART" id="SM00855">
    <property type="entry name" value="PGAM"/>
    <property type="match status" value="1"/>
</dbReference>
<dbReference type="Pfam" id="PF00300">
    <property type="entry name" value="His_Phos_1"/>
    <property type="match status" value="1"/>
</dbReference>
<dbReference type="InterPro" id="IPR013078">
    <property type="entry name" value="His_Pase_superF_clade-1"/>
</dbReference>